<feature type="compositionally biased region" description="Basic residues" evidence="1">
    <location>
        <begin position="254"/>
        <end position="269"/>
    </location>
</feature>
<protein>
    <submittedName>
        <fullName evidence="2">Uncharacterized protein</fullName>
    </submittedName>
</protein>
<dbReference type="AlphaFoldDB" id="A0A0L0MWC7"/>
<gene>
    <name evidence="2" type="ORF">TOPH_09152</name>
</gene>
<dbReference type="Proteomes" id="UP000036947">
    <property type="component" value="Unassembled WGS sequence"/>
</dbReference>
<dbReference type="OrthoDB" id="5336565at2759"/>
<evidence type="ECO:0000313" key="3">
    <source>
        <dbReference type="Proteomes" id="UP000036947"/>
    </source>
</evidence>
<feature type="region of interest" description="Disordered" evidence="1">
    <location>
        <begin position="226"/>
        <end position="269"/>
    </location>
</feature>
<feature type="compositionally biased region" description="Polar residues" evidence="1">
    <location>
        <begin position="226"/>
        <end position="235"/>
    </location>
</feature>
<name>A0A0L0MWC7_TOLOC</name>
<dbReference type="EMBL" id="LFRF01000068">
    <property type="protein sequence ID" value="KND86223.1"/>
    <property type="molecule type" value="Genomic_DNA"/>
</dbReference>
<proteinExistence type="predicted"/>
<reference evidence="2 3" key="1">
    <citation type="journal article" date="2015" name="BMC Genomics">
        <title>The genome of the truffle-parasite Tolypocladium ophioglossoides and the evolution of antifungal peptaibiotics.</title>
        <authorList>
            <person name="Quandt C.A."/>
            <person name="Bushley K.E."/>
            <person name="Spatafora J.W."/>
        </authorList>
    </citation>
    <scope>NUCLEOTIDE SEQUENCE [LARGE SCALE GENOMIC DNA]</scope>
    <source>
        <strain evidence="2 3">CBS 100239</strain>
    </source>
</reference>
<dbReference type="STRING" id="1163406.A0A0L0MWC7"/>
<organism evidence="2 3">
    <name type="scientific">Tolypocladium ophioglossoides (strain CBS 100239)</name>
    <name type="common">Snaketongue truffleclub</name>
    <name type="synonym">Elaphocordyceps ophioglossoides</name>
    <dbReference type="NCBI Taxonomy" id="1163406"/>
    <lineage>
        <taxon>Eukaryota</taxon>
        <taxon>Fungi</taxon>
        <taxon>Dikarya</taxon>
        <taxon>Ascomycota</taxon>
        <taxon>Pezizomycotina</taxon>
        <taxon>Sordariomycetes</taxon>
        <taxon>Hypocreomycetidae</taxon>
        <taxon>Hypocreales</taxon>
        <taxon>Ophiocordycipitaceae</taxon>
        <taxon>Tolypocladium</taxon>
    </lineage>
</organism>
<keyword evidence="3" id="KW-1185">Reference proteome</keyword>
<evidence type="ECO:0000313" key="2">
    <source>
        <dbReference type="EMBL" id="KND86223.1"/>
    </source>
</evidence>
<sequence length="269" mass="29780">MGKARRPGPVGYTRGRASSLVPVHPVVDDVAVSNTCSCPFRDELKPTEFVAPKERLTVSNKEELEFAIKKHTRSTGPYDRAFQQHLIDHDVLPHGYEYPDGRLPPEPDKIDEIRQILVAPRKSLSPSQFTSDDFRKFERADTHAARERDVTTAVIPVLEGNARDRKCVAGALGARAIHSLQSYGQVPRLDNRAYAITSIYHGGTLKIEASAADTIVASQTTVLHPDSNAQTTYESDSSDDPLTLDFQPLDSKPPAKRTKSRSRSPRKKA</sequence>
<evidence type="ECO:0000256" key="1">
    <source>
        <dbReference type="SAM" id="MobiDB-lite"/>
    </source>
</evidence>
<comment type="caution">
    <text evidence="2">The sequence shown here is derived from an EMBL/GenBank/DDBJ whole genome shotgun (WGS) entry which is preliminary data.</text>
</comment>
<accession>A0A0L0MWC7</accession>